<evidence type="ECO:0000256" key="18">
    <source>
        <dbReference type="ARBA" id="ARBA00051303"/>
    </source>
</evidence>
<dbReference type="InterPro" id="IPR032631">
    <property type="entry name" value="P-type_ATPase_N"/>
</dbReference>
<keyword evidence="16 22" id="KW-0472">Membrane</keyword>
<feature type="binding site" evidence="20">
    <location>
        <position position="722"/>
    </location>
    <ligand>
        <name>ATP</name>
        <dbReference type="ChEBI" id="CHEBI:30616"/>
    </ligand>
</feature>
<feature type="binding site" evidence="20">
    <location>
        <position position="411"/>
    </location>
    <ligand>
        <name>ATP</name>
        <dbReference type="ChEBI" id="CHEBI:30616"/>
    </ligand>
</feature>
<reference evidence="27" key="3">
    <citation type="submission" date="2025-09" db="UniProtKB">
        <authorList>
            <consortium name="Ensembl"/>
        </authorList>
    </citation>
    <scope>IDENTIFICATION</scope>
</reference>
<feature type="region of interest" description="Disordered" evidence="23">
    <location>
        <begin position="1"/>
        <end position="29"/>
    </location>
</feature>
<accession>A0A4W5L044</accession>
<evidence type="ECO:0000259" key="24">
    <source>
        <dbReference type="Pfam" id="PF00122"/>
    </source>
</evidence>
<dbReference type="FunFam" id="2.70.150.10:FF:000021">
    <property type="entry name" value="Phospholipid-transporting ATPase"/>
    <property type="match status" value="1"/>
</dbReference>
<dbReference type="STRING" id="62062.ENSHHUP00000016235"/>
<evidence type="ECO:0000256" key="4">
    <source>
        <dbReference type="ARBA" id="ARBA00004555"/>
    </source>
</evidence>
<comment type="catalytic activity">
    <reaction evidence="18">
        <text>a 1,2-diacyl-sn-glycero-3-phospho-L-serine(out) + ATP + H2O = a 1,2-diacyl-sn-glycero-3-phospho-L-serine(in) + ADP + phosphate + H(+)</text>
        <dbReference type="Rhea" id="RHEA:38567"/>
        <dbReference type="ChEBI" id="CHEBI:15377"/>
        <dbReference type="ChEBI" id="CHEBI:15378"/>
        <dbReference type="ChEBI" id="CHEBI:30616"/>
        <dbReference type="ChEBI" id="CHEBI:43474"/>
        <dbReference type="ChEBI" id="CHEBI:57262"/>
        <dbReference type="ChEBI" id="CHEBI:456216"/>
    </reaction>
    <physiologicalReaction direction="left-to-right" evidence="18">
        <dbReference type="Rhea" id="RHEA:38568"/>
    </physiologicalReaction>
</comment>
<feature type="binding site" evidence="20">
    <location>
        <position position="412"/>
    </location>
    <ligand>
        <name>ATP</name>
        <dbReference type="ChEBI" id="CHEBI:30616"/>
    </ligand>
</feature>
<keyword evidence="7" id="KW-0597">Phosphoprotein</keyword>
<feature type="binding site" evidence="20">
    <location>
        <position position="552"/>
    </location>
    <ligand>
        <name>ATP</name>
        <dbReference type="ChEBI" id="CHEBI:30616"/>
    </ligand>
</feature>
<evidence type="ECO:0000256" key="9">
    <source>
        <dbReference type="ARBA" id="ARBA00022723"/>
    </source>
</evidence>
<evidence type="ECO:0000256" key="21">
    <source>
        <dbReference type="PIRSR" id="PIRSR606539-3"/>
    </source>
</evidence>
<feature type="transmembrane region" description="Helical" evidence="22">
    <location>
        <begin position="887"/>
        <end position="905"/>
    </location>
</feature>
<dbReference type="PANTHER" id="PTHR24092:SF221">
    <property type="entry name" value="PHOSPHOLIPID-TRANSPORTING ATPASE IA"/>
    <property type="match status" value="1"/>
</dbReference>
<dbReference type="InterPro" id="IPR023298">
    <property type="entry name" value="ATPase_P-typ_TM_dom_sf"/>
</dbReference>
<feature type="binding site" evidence="20">
    <location>
        <position position="632"/>
    </location>
    <ligand>
        <name>ATP</name>
        <dbReference type="ChEBI" id="CHEBI:30616"/>
    </ligand>
</feature>
<feature type="compositionally biased region" description="Basic and acidic residues" evidence="23">
    <location>
        <begin position="9"/>
        <end position="23"/>
    </location>
</feature>
<evidence type="ECO:0000256" key="23">
    <source>
        <dbReference type="SAM" id="MobiDB-lite"/>
    </source>
</evidence>
<dbReference type="Gene3D" id="2.70.150.10">
    <property type="entry name" value="Calcium-transporting ATPase, cytoplasmic transduction domain A"/>
    <property type="match status" value="1"/>
</dbReference>
<dbReference type="GeneTree" id="ENSGT00940000157110"/>
<dbReference type="GO" id="GO:0000287">
    <property type="term" value="F:magnesium ion binding"/>
    <property type="evidence" value="ECO:0007669"/>
    <property type="project" value="UniProtKB-UniRule"/>
</dbReference>
<dbReference type="Pfam" id="PF00122">
    <property type="entry name" value="E1-E2_ATPase"/>
    <property type="match status" value="1"/>
</dbReference>
<dbReference type="CDD" id="cd02073">
    <property type="entry name" value="P-type_ATPase_APLT_Dnf-like"/>
    <property type="match status" value="1"/>
</dbReference>
<dbReference type="Proteomes" id="UP000314982">
    <property type="component" value="Unassembled WGS sequence"/>
</dbReference>
<dbReference type="PROSITE" id="PS00154">
    <property type="entry name" value="ATPASE_E1_E2"/>
    <property type="match status" value="1"/>
</dbReference>
<feature type="active site" description="4-aspartylphosphate intermediate" evidence="19">
    <location>
        <position position="411"/>
    </location>
</feature>
<feature type="binding site" evidence="20">
    <location>
        <position position="413"/>
    </location>
    <ligand>
        <name>ATP</name>
        <dbReference type="ChEBI" id="CHEBI:30616"/>
    </ligand>
</feature>
<feature type="binding site" evidence="20">
    <location>
        <position position="752"/>
    </location>
    <ligand>
        <name>ATP</name>
        <dbReference type="ChEBI" id="CHEBI:30616"/>
    </ligand>
</feature>
<dbReference type="GO" id="GO:0090556">
    <property type="term" value="F:phosphatidylserine floppase activity"/>
    <property type="evidence" value="ECO:0007669"/>
    <property type="project" value="RHEA"/>
</dbReference>
<feature type="domain" description="P-type ATPase N-terminal" evidence="25">
    <location>
        <begin position="44"/>
        <end position="104"/>
    </location>
</feature>
<dbReference type="InterPro" id="IPR001757">
    <property type="entry name" value="P_typ_ATPase"/>
</dbReference>
<evidence type="ECO:0000256" key="11">
    <source>
        <dbReference type="ARBA" id="ARBA00022840"/>
    </source>
</evidence>
<evidence type="ECO:0000256" key="5">
    <source>
        <dbReference type="ARBA" id="ARBA00008109"/>
    </source>
</evidence>
<protein>
    <recommendedName>
        <fullName evidence="22">Phospholipid-transporting ATPase</fullName>
        <ecNumber evidence="22">7.6.2.1</ecNumber>
    </recommendedName>
</protein>
<dbReference type="Ensembl" id="ENSHHUT00000016808.1">
    <property type="protein sequence ID" value="ENSHHUP00000016235.1"/>
    <property type="gene ID" value="ENSHHUG00000009853.1"/>
</dbReference>
<feature type="binding site" evidence="20">
    <location>
        <position position="634"/>
    </location>
    <ligand>
        <name>ATP</name>
        <dbReference type="ChEBI" id="CHEBI:30616"/>
    </ligand>
</feature>
<keyword evidence="14 22" id="KW-1133">Transmembrane helix</keyword>
<evidence type="ECO:0000256" key="8">
    <source>
        <dbReference type="ARBA" id="ARBA00022692"/>
    </source>
</evidence>
<evidence type="ECO:0000256" key="2">
    <source>
        <dbReference type="ARBA" id="ARBA00004141"/>
    </source>
</evidence>
<feature type="domain" description="P-type ATPase C-terminal" evidence="26">
    <location>
        <begin position="774"/>
        <end position="1025"/>
    </location>
</feature>
<dbReference type="InterPro" id="IPR044492">
    <property type="entry name" value="P_typ_ATPase_HD_dom"/>
</dbReference>
<dbReference type="EC" id="7.6.2.1" evidence="22"/>
<evidence type="ECO:0000256" key="12">
    <source>
        <dbReference type="ARBA" id="ARBA00022842"/>
    </source>
</evidence>
<reference evidence="28" key="1">
    <citation type="submission" date="2018-06" db="EMBL/GenBank/DDBJ databases">
        <title>Genome assembly of Danube salmon.</title>
        <authorList>
            <person name="Macqueen D.J."/>
            <person name="Gundappa M.K."/>
        </authorList>
    </citation>
    <scope>NUCLEOTIDE SEQUENCE [LARGE SCALE GENOMIC DNA]</scope>
</reference>
<feature type="transmembrane region" description="Helical" evidence="22">
    <location>
        <begin position="814"/>
        <end position="834"/>
    </location>
</feature>
<comment type="cofactor">
    <cofactor evidence="1 21">
        <name>Mg(2+)</name>
        <dbReference type="ChEBI" id="CHEBI:18420"/>
    </cofactor>
</comment>
<sequence>MPPVQRTMSDLRSRVEGYEKTEDTATSAKTSLADQEDARLIFLNQPQFTKFCSNHVSTAKYNVLTFLPRFLYSQFRRAANSFFLFIALLQQIPDVSPTGRWTTLVPLLFILVVAAVKEFIEDLKRHNADSVVNKKECQVLRNGAWEIVHWAKVGVGEVVKAANGDHLPADLVILSSSEPQGMCYIETSNLDGETNLKIRQGLQITSEIKDIDSLMRLSGRMECESPNRHLYEFVGNIRLDGHSTVPLGPDQILLRGAQLRNTQWVHGVVVYTGHDTKLMQNSTRPPLKLSNVERITNFQILLLFGCLLAISLVCSIGQTIWKYQYGNAAWYMDLNYGGAANFGLNFLTFIILFNNLIPISLLVTLEVIKFTQAFFINWDTDMLYEPTNTPAVARTSNLNEELGQVKYIFSDKTGTLTCNVMQFKKCTVAGVAYGHSTQSSEEAGFNDPSLLENLQSNHPTAPVILDFMTMLAICHTAVPERTDDTIVYQAASPDEGALVRAAANLGFVFSGRTPDSVIIQADTVVYDRLADSSRYKEITLKHLEQFATEGLRTLCFAVAEISESSYQQWLEVFHRAATALQNRALKLEESYELIEKNLQLLGATAIEDKLQDKVPETIETLMKADIKIWILTGDKQETAINIGHSCKLLTKNMGMLVINEDTLDATRETLSHHCGMLGDALYKENDFALIIDGNTLKYALTFGARQYFLDLALSCKAVICCRVSPLQKSEVVEMVKKQVKVITLAIGDGANDVGMIQTAHVGVGISGNEGLQAANSSDYSIAQFKYLKNLLLVHGAWNYNRVSKCILYCFYKNIVLYIIEIWFAFVNGFSGQILFERWCIGLYNVIFTALPPLTLGIFERSCRKENMLKYPELYKTSQNAMGFNTKVFWAHCLNGLFHSVILFWVPLTAFQHDTVFGNGKTPDYLLLGNMVYTFVVITVCLKAGLETSSWTMFSHIAIWGSISLWVVFFGIYSSLWPLISLAPDMSGEADMMFSSGVFWMGLIFIPVTSLVFDVAYKVVKKVCFKTLVDEVQELEALSKDPGALVHGKSLTERAQLLKNVFKKSTVSMYRSDSMQQNLLHGYAFSQDENGVVSQSEVIRAYDTTKQRTNEW</sequence>
<organism evidence="27 28">
    <name type="scientific">Hucho hucho</name>
    <name type="common">huchen</name>
    <dbReference type="NCBI Taxonomy" id="62062"/>
    <lineage>
        <taxon>Eukaryota</taxon>
        <taxon>Metazoa</taxon>
        <taxon>Chordata</taxon>
        <taxon>Craniata</taxon>
        <taxon>Vertebrata</taxon>
        <taxon>Euteleostomi</taxon>
        <taxon>Actinopterygii</taxon>
        <taxon>Neopterygii</taxon>
        <taxon>Teleostei</taxon>
        <taxon>Protacanthopterygii</taxon>
        <taxon>Salmoniformes</taxon>
        <taxon>Salmonidae</taxon>
        <taxon>Salmoninae</taxon>
        <taxon>Hucho</taxon>
    </lineage>
</organism>
<evidence type="ECO:0000256" key="7">
    <source>
        <dbReference type="ARBA" id="ARBA00022553"/>
    </source>
</evidence>
<evidence type="ECO:0000256" key="22">
    <source>
        <dbReference type="RuleBase" id="RU362033"/>
    </source>
</evidence>
<evidence type="ECO:0000259" key="25">
    <source>
        <dbReference type="Pfam" id="PF16209"/>
    </source>
</evidence>
<evidence type="ECO:0000259" key="26">
    <source>
        <dbReference type="Pfam" id="PF16212"/>
    </source>
</evidence>
<evidence type="ECO:0000256" key="14">
    <source>
        <dbReference type="ARBA" id="ARBA00022989"/>
    </source>
</evidence>
<dbReference type="GO" id="GO:0005802">
    <property type="term" value="C:trans-Golgi network"/>
    <property type="evidence" value="ECO:0007669"/>
    <property type="project" value="TreeGrafter"/>
</dbReference>
<feature type="transmembrane region" description="Helical" evidence="22">
    <location>
        <begin position="925"/>
        <end position="944"/>
    </location>
</feature>
<keyword evidence="11 20" id="KW-0067">ATP-binding</keyword>
<dbReference type="GO" id="GO:0016887">
    <property type="term" value="F:ATP hydrolysis activity"/>
    <property type="evidence" value="ECO:0007669"/>
    <property type="project" value="InterPro"/>
</dbReference>
<dbReference type="GO" id="GO:0005886">
    <property type="term" value="C:plasma membrane"/>
    <property type="evidence" value="ECO:0007669"/>
    <property type="project" value="UniProtKB-SubCell"/>
</dbReference>
<dbReference type="InterPro" id="IPR036412">
    <property type="entry name" value="HAD-like_sf"/>
</dbReference>
<feature type="binding site" evidence="21">
    <location>
        <position position="748"/>
    </location>
    <ligand>
        <name>Mg(2+)</name>
        <dbReference type="ChEBI" id="CHEBI:18420"/>
    </ligand>
</feature>
<dbReference type="InterPro" id="IPR059000">
    <property type="entry name" value="ATPase_P-type_domA"/>
</dbReference>
<evidence type="ECO:0000256" key="15">
    <source>
        <dbReference type="ARBA" id="ARBA00023034"/>
    </source>
</evidence>
<dbReference type="Gene3D" id="3.40.50.1000">
    <property type="entry name" value="HAD superfamily/HAD-like"/>
    <property type="match status" value="1"/>
</dbReference>
<dbReference type="InterPro" id="IPR032630">
    <property type="entry name" value="P_typ_ATPase_c"/>
</dbReference>
<evidence type="ECO:0000256" key="6">
    <source>
        <dbReference type="ARBA" id="ARBA00022475"/>
    </source>
</evidence>
<feature type="binding site" evidence="20">
    <location>
        <position position="728"/>
    </location>
    <ligand>
        <name>ATP</name>
        <dbReference type="ChEBI" id="CHEBI:30616"/>
    </ligand>
</feature>
<keyword evidence="9 21" id="KW-0479">Metal-binding</keyword>
<evidence type="ECO:0000313" key="28">
    <source>
        <dbReference type="Proteomes" id="UP000314982"/>
    </source>
</evidence>
<dbReference type="Pfam" id="PF16209">
    <property type="entry name" value="PhoLip_ATPase_N"/>
    <property type="match status" value="1"/>
</dbReference>
<keyword evidence="8 22" id="KW-0812">Transmembrane</keyword>
<dbReference type="Gene3D" id="3.40.1110.10">
    <property type="entry name" value="Calcium-transporting ATPase, cytoplasmic domain N"/>
    <property type="match status" value="1"/>
</dbReference>
<dbReference type="Pfam" id="PF16212">
    <property type="entry name" value="PhoLip_ATPase_C"/>
    <property type="match status" value="1"/>
</dbReference>
<feature type="binding site" evidence="21">
    <location>
        <position position="411"/>
    </location>
    <ligand>
        <name>Mg(2+)</name>
        <dbReference type="ChEBI" id="CHEBI:18420"/>
    </ligand>
</feature>
<keyword evidence="15" id="KW-0333">Golgi apparatus</keyword>
<feature type="binding site" evidence="20">
    <location>
        <position position="495"/>
    </location>
    <ligand>
        <name>ATP</name>
        <dbReference type="ChEBI" id="CHEBI:30616"/>
    </ligand>
</feature>
<evidence type="ECO:0000256" key="1">
    <source>
        <dbReference type="ARBA" id="ARBA00001946"/>
    </source>
</evidence>
<dbReference type="InterPro" id="IPR008250">
    <property type="entry name" value="ATPase_P-typ_transduc_dom_A_sf"/>
</dbReference>
<dbReference type="SFLD" id="SFLDF00027">
    <property type="entry name" value="p-type_atpase"/>
    <property type="match status" value="1"/>
</dbReference>
<dbReference type="SUPFAM" id="SSF81660">
    <property type="entry name" value="Metal cation-transporting ATPase, ATP-binding domain N"/>
    <property type="match status" value="1"/>
</dbReference>
<evidence type="ECO:0000313" key="27">
    <source>
        <dbReference type="Ensembl" id="ENSHHUP00000016235.1"/>
    </source>
</evidence>
<dbReference type="SUPFAM" id="SSF81653">
    <property type="entry name" value="Calcium ATPase, transduction domain A"/>
    <property type="match status" value="1"/>
</dbReference>
<dbReference type="SFLD" id="SFLDS00003">
    <property type="entry name" value="Haloacid_Dehalogenase"/>
    <property type="match status" value="1"/>
</dbReference>
<evidence type="ECO:0000256" key="17">
    <source>
        <dbReference type="ARBA" id="ARBA00034036"/>
    </source>
</evidence>
<dbReference type="NCBIfam" id="TIGR01494">
    <property type="entry name" value="ATPase_P-type"/>
    <property type="match status" value="3"/>
</dbReference>
<feature type="transmembrane region" description="Helical" evidence="22">
    <location>
        <begin position="840"/>
        <end position="858"/>
    </location>
</feature>
<feature type="domain" description="P-type ATPase A" evidence="24">
    <location>
        <begin position="133"/>
        <end position="196"/>
    </location>
</feature>
<dbReference type="Pfam" id="PF13246">
    <property type="entry name" value="Cation_ATPase"/>
    <property type="match status" value="1"/>
</dbReference>
<comment type="subcellular location">
    <subcellularLocation>
        <location evidence="3">Cell membrane</location>
    </subcellularLocation>
    <subcellularLocation>
        <location evidence="4">Golgi apparatus</location>
    </subcellularLocation>
    <subcellularLocation>
        <location evidence="2 22">Membrane</location>
        <topology evidence="2 22">Multi-pass membrane protein</topology>
    </subcellularLocation>
</comment>
<feature type="binding site" evidence="21">
    <location>
        <position position="413"/>
    </location>
    <ligand>
        <name>Mg(2+)</name>
        <dbReference type="ChEBI" id="CHEBI:18420"/>
    </ligand>
</feature>
<feature type="transmembrane region" description="Helical" evidence="22">
    <location>
        <begin position="956"/>
        <end position="976"/>
    </location>
</feature>
<evidence type="ECO:0000256" key="13">
    <source>
        <dbReference type="ARBA" id="ARBA00022967"/>
    </source>
</evidence>
<feature type="transmembrane region" description="Helical" evidence="22">
    <location>
        <begin position="341"/>
        <end position="365"/>
    </location>
</feature>
<evidence type="ECO:0000256" key="19">
    <source>
        <dbReference type="PIRSR" id="PIRSR606539-1"/>
    </source>
</evidence>
<dbReference type="AlphaFoldDB" id="A0A4W5L044"/>
<evidence type="ECO:0000256" key="10">
    <source>
        <dbReference type="ARBA" id="ARBA00022741"/>
    </source>
</evidence>
<dbReference type="InterPro" id="IPR023214">
    <property type="entry name" value="HAD_sf"/>
</dbReference>
<feature type="binding site" evidence="20">
    <location>
        <position position="633"/>
    </location>
    <ligand>
        <name>ATP</name>
        <dbReference type="ChEBI" id="CHEBI:30616"/>
    </ligand>
</feature>
<dbReference type="PANTHER" id="PTHR24092">
    <property type="entry name" value="PROBABLE PHOSPHOLIPID-TRANSPORTING ATPASE"/>
    <property type="match status" value="1"/>
</dbReference>
<dbReference type="InterPro" id="IPR023299">
    <property type="entry name" value="ATPase_P-typ_cyto_dom_N"/>
</dbReference>
<dbReference type="SUPFAM" id="SSF56784">
    <property type="entry name" value="HAD-like"/>
    <property type="match status" value="1"/>
</dbReference>
<proteinExistence type="inferred from homology"/>
<dbReference type="PRINTS" id="PR00119">
    <property type="entry name" value="CATATPASE"/>
</dbReference>
<evidence type="ECO:0000256" key="16">
    <source>
        <dbReference type="ARBA" id="ARBA00023136"/>
    </source>
</evidence>
<reference evidence="27" key="2">
    <citation type="submission" date="2025-08" db="UniProtKB">
        <authorList>
            <consortium name="Ensembl"/>
        </authorList>
    </citation>
    <scope>IDENTIFICATION</scope>
</reference>
<keyword evidence="10 20" id="KW-0547">Nucleotide-binding</keyword>
<keyword evidence="6" id="KW-1003">Cell membrane</keyword>
<dbReference type="GO" id="GO:0045332">
    <property type="term" value="P:phospholipid translocation"/>
    <property type="evidence" value="ECO:0007669"/>
    <property type="project" value="TreeGrafter"/>
</dbReference>
<dbReference type="InterPro" id="IPR018303">
    <property type="entry name" value="ATPase_P-typ_P_site"/>
</dbReference>
<dbReference type="InterPro" id="IPR006539">
    <property type="entry name" value="P-type_ATPase_IV"/>
</dbReference>
<name>A0A4W5L044_9TELE</name>
<dbReference type="NCBIfam" id="TIGR01652">
    <property type="entry name" value="ATPase-Plipid"/>
    <property type="match status" value="2"/>
</dbReference>
<dbReference type="SFLD" id="SFLDG00002">
    <property type="entry name" value="C1.7:_P-type_atpase_like"/>
    <property type="match status" value="1"/>
</dbReference>
<dbReference type="GO" id="GO:0005524">
    <property type="term" value="F:ATP binding"/>
    <property type="evidence" value="ECO:0007669"/>
    <property type="project" value="UniProtKB-UniRule"/>
</dbReference>
<feature type="binding site" evidence="20">
    <location>
        <position position="751"/>
    </location>
    <ligand>
        <name>ATP</name>
        <dbReference type="ChEBI" id="CHEBI:30616"/>
    </ligand>
</feature>
<feature type="transmembrane region" description="Helical" evidence="22">
    <location>
        <begin position="300"/>
        <end position="321"/>
    </location>
</feature>
<dbReference type="FunFam" id="3.40.50.1000:FF:000010">
    <property type="entry name" value="Phospholipid-transporting ATPase"/>
    <property type="match status" value="1"/>
</dbReference>
<dbReference type="SUPFAM" id="SSF81665">
    <property type="entry name" value="Calcium ATPase, transmembrane domain M"/>
    <property type="match status" value="1"/>
</dbReference>
<feature type="transmembrane region" description="Helical" evidence="22">
    <location>
        <begin position="996"/>
        <end position="1016"/>
    </location>
</feature>
<evidence type="ECO:0000256" key="3">
    <source>
        <dbReference type="ARBA" id="ARBA00004236"/>
    </source>
</evidence>
<keyword evidence="12 21" id="KW-0460">Magnesium</keyword>
<keyword evidence="13 22" id="KW-1278">Translocase</keyword>
<comment type="catalytic activity">
    <reaction evidence="17 22">
        <text>ATP + H2O + phospholipidSide 1 = ADP + phosphate + phospholipidSide 2.</text>
        <dbReference type="EC" id="7.6.2.1"/>
    </reaction>
</comment>
<comment type="similarity">
    <text evidence="5 22">Belongs to the cation transport ATPase (P-type) (TC 3.A.3) family. Type IV subfamily.</text>
</comment>
<evidence type="ECO:0000256" key="20">
    <source>
        <dbReference type="PIRSR" id="PIRSR606539-2"/>
    </source>
</evidence>
<feature type="binding site" evidence="21">
    <location>
        <position position="752"/>
    </location>
    <ligand>
        <name>Mg(2+)</name>
        <dbReference type="ChEBI" id="CHEBI:18420"/>
    </ligand>
</feature>
<keyword evidence="28" id="KW-1185">Reference proteome</keyword>